<gene>
    <name evidence="1" type="ORF">BS640_18760</name>
</gene>
<evidence type="ECO:0000313" key="2">
    <source>
        <dbReference type="Proteomes" id="UP000192536"/>
    </source>
</evidence>
<sequence>MHVVFPPIETFTPADLREGRASTAITRNNAFREAGKAIEKAGGTFSYAEPPEPVRLVDGLLIFPKDWPPD</sequence>
<proteinExistence type="predicted"/>
<dbReference type="STRING" id="1646377.BS640_18760"/>
<evidence type="ECO:0000313" key="1">
    <source>
        <dbReference type="EMBL" id="ORJ23944.1"/>
    </source>
</evidence>
<name>A0A1X0WB03_9GAMM</name>
<keyword evidence="2" id="KW-1185">Reference proteome</keyword>
<reference evidence="1 2" key="1">
    <citation type="journal article" date="2017" name="Int. J. Syst. Evol. Microbiol.">
        <title>Rouxiella badensis sp. nov. and Rouxiella silvae sp. nov. isolated from peat bog soil in Germany and emendation of the genus description.</title>
        <authorList>
            <person name="Le Fleche-Mateos A."/>
            <person name="Kugler J.H."/>
            <person name="Hansen S.H."/>
            <person name="Syldatk C."/>
            <person name="Hausmann R."/>
            <person name="Lomprez F."/>
            <person name="Vandenbogaert M."/>
            <person name="Manuguerra J.C."/>
            <person name="Grimont P.A."/>
        </authorList>
    </citation>
    <scope>NUCLEOTIDE SEQUENCE [LARGE SCALE GENOMIC DNA]</scope>
    <source>
        <strain evidence="1 2">DSM 100043</strain>
    </source>
</reference>
<dbReference type="AlphaFoldDB" id="A0A1X0WB03"/>
<organism evidence="1 2">
    <name type="scientific">Rouxiella badensis</name>
    <dbReference type="NCBI Taxonomy" id="1646377"/>
    <lineage>
        <taxon>Bacteria</taxon>
        <taxon>Pseudomonadati</taxon>
        <taxon>Pseudomonadota</taxon>
        <taxon>Gammaproteobacteria</taxon>
        <taxon>Enterobacterales</taxon>
        <taxon>Yersiniaceae</taxon>
        <taxon>Rouxiella</taxon>
    </lineage>
</organism>
<accession>A0A1X0WB03</accession>
<comment type="caution">
    <text evidence="1">The sequence shown here is derived from an EMBL/GenBank/DDBJ whole genome shotgun (WGS) entry which is preliminary data.</text>
</comment>
<dbReference type="RefSeq" id="WP_084913103.1">
    <property type="nucleotide sequence ID" value="NZ_MRWE01000038.1"/>
</dbReference>
<dbReference type="Proteomes" id="UP000192536">
    <property type="component" value="Unassembled WGS sequence"/>
</dbReference>
<dbReference type="EMBL" id="MRWE01000038">
    <property type="protein sequence ID" value="ORJ23944.1"/>
    <property type="molecule type" value="Genomic_DNA"/>
</dbReference>
<protein>
    <submittedName>
        <fullName evidence="1">Uncharacterized protein</fullName>
    </submittedName>
</protein>